<dbReference type="InterPro" id="IPR027469">
    <property type="entry name" value="Cation_efflux_TMD_sf"/>
</dbReference>
<accession>A0A7G7W4N3</accession>
<dbReference type="GO" id="GO:0015341">
    <property type="term" value="F:zinc efflux antiporter activity"/>
    <property type="evidence" value="ECO:0007669"/>
    <property type="project" value="TreeGrafter"/>
</dbReference>
<proteinExistence type="inferred from homology"/>
<dbReference type="Gene3D" id="1.20.1510.10">
    <property type="entry name" value="Cation efflux protein transmembrane domain"/>
    <property type="match status" value="1"/>
</dbReference>
<dbReference type="Pfam" id="PF16916">
    <property type="entry name" value="ZT_dimer"/>
    <property type="match status" value="1"/>
</dbReference>
<feature type="transmembrane region" description="Helical" evidence="7">
    <location>
        <begin position="179"/>
        <end position="197"/>
    </location>
</feature>
<evidence type="ECO:0000313" key="10">
    <source>
        <dbReference type="EMBL" id="QNH61326.1"/>
    </source>
</evidence>
<keyword evidence="11" id="KW-1185">Reference proteome</keyword>
<dbReference type="InterPro" id="IPR058533">
    <property type="entry name" value="Cation_efflux_TM"/>
</dbReference>
<dbReference type="RefSeq" id="WP_185887256.1">
    <property type="nucleotide sequence ID" value="NZ_CP060202.1"/>
</dbReference>
<feature type="domain" description="Cation efflux protein transmembrane" evidence="8">
    <location>
        <begin position="12"/>
        <end position="205"/>
    </location>
</feature>
<sequence length="331" mass="36675">MSVTRLKQRLALLSLVVSLALVLVKFYAYFLTRSQAVLTDALESIINVVASGFALYSVYLASLPKDENHPYGHGKIEHLSVGFEGGLILMAGGFIFYSAVKSMLYPHTLEQPGWGMVLLAATAIVNLLVGFVLVRAGRQHHSPTLVGDGQHLYIDSLSTLVSCAALLMVLVTGDVVFDSAASVLLGVFIVVNGYRMVRRSVGGLMDESDVATVAQVIGELQTLRQPAWIDVHNLRVLRYGANLHIDCHVSMPYYFSLEEVHTEVHRIEDFIRSRFEVEVEMFVHADPCSFAACSHCHMADCPVRQHAFTREIPWTVANAMKDERHYLAEQA</sequence>
<dbReference type="InterPro" id="IPR036837">
    <property type="entry name" value="Cation_efflux_CTD_sf"/>
</dbReference>
<evidence type="ECO:0000256" key="1">
    <source>
        <dbReference type="ARBA" id="ARBA00004141"/>
    </source>
</evidence>
<dbReference type="InterPro" id="IPR050291">
    <property type="entry name" value="CDF_Transporter"/>
</dbReference>
<dbReference type="InterPro" id="IPR027470">
    <property type="entry name" value="Cation_efflux_CTD"/>
</dbReference>
<organism evidence="10 11">
    <name type="scientific">Hymenobacter sediminicola</name>
    <dbReference type="NCBI Taxonomy" id="2761579"/>
    <lineage>
        <taxon>Bacteria</taxon>
        <taxon>Pseudomonadati</taxon>
        <taxon>Bacteroidota</taxon>
        <taxon>Cytophagia</taxon>
        <taxon>Cytophagales</taxon>
        <taxon>Hymenobacteraceae</taxon>
        <taxon>Hymenobacter</taxon>
    </lineage>
</organism>
<dbReference type="GO" id="GO:0005886">
    <property type="term" value="C:plasma membrane"/>
    <property type="evidence" value="ECO:0007669"/>
    <property type="project" value="TreeGrafter"/>
</dbReference>
<keyword evidence="3" id="KW-0813">Transport</keyword>
<dbReference type="PANTHER" id="PTHR43840:SF15">
    <property type="entry name" value="MITOCHONDRIAL METAL TRANSPORTER 1-RELATED"/>
    <property type="match status" value="1"/>
</dbReference>
<dbReference type="Pfam" id="PF01545">
    <property type="entry name" value="Cation_efflux"/>
    <property type="match status" value="1"/>
</dbReference>
<dbReference type="AlphaFoldDB" id="A0A7G7W4N3"/>
<dbReference type="Proteomes" id="UP000515489">
    <property type="component" value="Chromosome"/>
</dbReference>
<protein>
    <submittedName>
        <fullName evidence="10">Cation transporter</fullName>
    </submittedName>
</protein>
<evidence type="ECO:0000256" key="2">
    <source>
        <dbReference type="ARBA" id="ARBA00008114"/>
    </source>
</evidence>
<feature type="domain" description="Cation efflux protein cytoplasmic" evidence="9">
    <location>
        <begin position="225"/>
        <end position="288"/>
    </location>
</feature>
<evidence type="ECO:0000259" key="8">
    <source>
        <dbReference type="Pfam" id="PF01545"/>
    </source>
</evidence>
<dbReference type="SUPFAM" id="SSF161111">
    <property type="entry name" value="Cation efflux protein transmembrane domain-like"/>
    <property type="match status" value="1"/>
</dbReference>
<evidence type="ECO:0000256" key="4">
    <source>
        <dbReference type="ARBA" id="ARBA00022692"/>
    </source>
</evidence>
<dbReference type="KEGG" id="hsk:H4317_14315"/>
<name>A0A7G7W4N3_9BACT</name>
<comment type="similarity">
    <text evidence="2">Belongs to the cation diffusion facilitator (CDF) transporter (TC 2.A.4) family.</text>
</comment>
<evidence type="ECO:0000259" key="9">
    <source>
        <dbReference type="Pfam" id="PF16916"/>
    </source>
</evidence>
<dbReference type="GO" id="GO:0015093">
    <property type="term" value="F:ferrous iron transmembrane transporter activity"/>
    <property type="evidence" value="ECO:0007669"/>
    <property type="project" value="TreeGrafter"/>
</dbReference>
<evidence type="ECO:0000256" key="5">
    <source>
        <dbReference type="ARBA" id="ARBA00022989"/>
    </source>
</evidence>
<dbReference type="SUPFAM" id="SSF160240">
    <property type="entry name" value="Cation efflux protein cytoplasmic domain-like"/>
    <property type="match status" value="1"/>
</dbReference>
<dbReference type="NCBIfam" id="TIGR01297">
    <property type="entry name" value="CDF"/>
    <property type="match status" value="1"/>
</dbReference>
<gene>
    <name evidence="10" type="ORF">H4317_14315</name>
</gene>
<keyword evidence="4 7" id="KW-0812">Transmembrane</keyword>
<dbReference type="InterPro" id="IPR002524">
    <property type="entry name" value="Cation_efflux"/>
</dbReference>
<comment type="subcellular location">
    <subcellularLocation>
        <location evidence="1">Membrane</location>
        <topology evidence="1">Multi-pass membrane protein</topology>
    </subcellularLocation>
</comment>
<evidence type="ECO:0000256" key="6">
    <source>
        <dbReference type="ARBA" id="ARBA00023136"/>
    </source>
</evidence>
<evidence type="ECO:0000256" key="3">
    <source>
        <dbReference type="ARBA" id="ARBA00022448"/>
    </source>
</evidence>
<dbReference type="PANTHER" id="PTHR43840">
    <property type="entry name" value="MITOCHONDRIAL METAL TRANSPORTER 1-RELATED"/>
    <property type="match status" value="1"/>
</dbReference>
<dbReference type="EMBL" id="CP060202">
    <property type="protein sequence ID" value="QNH61326.1"/>
    <property type="molecule type" value="Genomic_DNA"/>
</dbReference>
<feature type="transmembrane region" description="Helical" evidence="7">
    <location>
        <begin position="81"/>
        <end position="100"/>
    </location>
</feature>
<evidence type="ECO:0000313" key="11">
    <source>
        <dbReference type="Proteomes" id="UP000515489"/>
    </source>
</evidence>
<dbReference type="GO" id="GO:0015086">
    <property type="term" value="F:cadmium ion transmembrane transporter activity"/>
    <property type="evidence" value="ECO:0007669"/>
    <property type="project" value="TreeGrafter"/>
</dbReference>
<keyword evidence="5 7" id="KW-1133">Transmembrane helix</keyword>
<dbReference type="Gene3D" id="3.30.70.1350">
    <property type="entry name" value="Cation efflux protein, cytoplasmic domain"/>
    <property type="match status" value="1"/>
</dbReference>
<dbReference type="GO" id="GO:0006882">
    <property type="term" value="P:intracellular zinc ion homeostasis"/>
    <property type="evidence" value="ECO:0007669"/>
    <property type="project" value="TreeGrafter"/>
</dbReference>
<reference evidence="10 11" key="1">
    <citation type="submission" date="2020-08" db="EMBL/GenBank/DDBJ databases">
        <title>Hymenobacter sp. S2-20-2 genome sequencing.</title>
        <authorList>
            <person name="Jin L."/>
        </authorList>
    </citation>
    <scope>NUCLEOTIDE SEQUENCE [LARGE SCALE GENOMIC DNA]</scope>
    <source>
        <strain evidence="10 11">S2-20-2</strain>
    </source>
</reference>
<keyword evidence="6 7" id="KW-0472">Membrane</keyword>
<evidence type="ECO:0000256" key="7">
    <source>
        <dbReference type="SAM" id="Phobius"/>
    </source>
</evidence>
<feature type="transmembrane region" description="Helical" evidence="7">
    <location>
        <begin position="112"/>
        <end position="134"/>
    </location>
</feature>
<feature type="transmembrane region" description="Helical" evidence="7">
    <location>
        <begin position="44"/>
        <end position="61"/>
    </location>
</feature>